<comment type="caution">
    <text evidence="3">The sequence shown here is derived from an EMBL/GenBank/DDBJ whole genome shotgun (WGS) entry which is preliminary data.</text>
</comment>
<keyword evidence="1" id="KW-0175">Coiled coil</keyword>
<dbReference type="RefSeq" id="WP_086745149.1">
    <property type="nucleotide sequence ID" value="NZ_MWPV01000005.1"/>
</dbReference>
<dbReference type="EMBL" id="MWPV01000005">
    <property type="protein sequence ID" value="OUL56894.1"/>
    <property type="molecule type" value="Genomic_DNA"/>
</dbReference>
<keyword evidence="4" id="KW-1185">Reference proteome</keyword>
<protein>
    <submittedName>
        <fullName evidence="3">DNA sulfur modification protein DndD</fullName>
    </submittedName>
</protein>
<dbReference type="GO" id="GO:0016887">
    <property type="term" value="F:ATP hydrolysis activity"/>
    <property type="evidence" value="ECO:0007669"/>
    <property type="project" value="InterPro"/>
</dbReference>
<name>A0A244CMR8_PSEDV</name>
<dbReference type="AlphaFoldDB" id="A0A244CMR8"/>
<sequence length="652" mass="73230">MIIKQLTLENFGIYQGRHEVDLTTVKDKPIILFGGLNGGGKTTFLDALQLVLYGKHAKCSNRGHQSYSSFLSSTKNRYVGDHDTVEISLTFTHTTDTTTKEFVVVRNWKTNTKDVKDKVTVYCNKEEDSHLSQYWDEFVNEFIPLSLSDLFFFDGEKIENLAHPDRSADLIKTGIENLLGLDLLSQLHIDLNNVERKRKSENLESSVIAKVEALEAEIGDQSTLVSNLKTEIAALEKRASDTNLNINKARQKVRSAGAHLIEERDSIKFELGAIEEKLKANLAERVKLDAGCGPLGLIPNLIASTKAQIKKEEQAVQANVVQSAIAEYETTIIQTLINENVPQSALKALNNKMATLAQEREELASTACYIGSKGAILNGLDEKIAQDKLERETLLKAREELLEQQALFDKKLESIPDYETVQHLLRELAGLEAELKNDFVLIKQKQQLLQQAQARDEVLNTRYANLLTQQSKDTFEQKRSIQVAEHIGKLKNTMKSFADELIRENVTGLEEHIAAKFFDLSRKNNLITGVKICPDTFKLTLLDANKNPMSPSRLSAGERQLLAIAILWGLAEASGKEIPTVIDTPLGRLDGKHRTKLINNYFPKASSQVILLSTDEEITGLYYSQLKSVICREYHISYNEQEQTSTFTEGYF</sequence>
<dbReference type="PANTHER" id="PTHR32114">
    <property type="entry name" value="ABC TRANSPORTER ABCH.3"/>
    <property type="match status" value="1"/>
</dbReference>
<dbReference type="NCBIfam" id="TIGR03185">
    <property type="entry name" value="DNA_S_dndD"/>
    <property type="match status" value="1"/>
</dbReference>
<evidence type="ECO:0000256" key="1">
    <source>
        <dbReference type="SAM" id="Coils"/>
    </source>
</evidence>
<dbReference type="Proteomes" id="UP000194841">
    <property type="component" value="Unassembled WGS sequence"/>
</dbReference>
<dbReference type="InterPro" id="IPR027417">
    <property type="entry name" value="P-loop_NTPase"/>
</dbReference>
<dbReference type="GO" id="GO:0006302">
    <property type="term" value="P:double-strand break repair"/>
    <property type="evidence" value="ECO:0007669"/>
    <property type="project" value="InterPro"/>
</dbReference>
<feature type="domain" description="Rad50/SbcC-type AAA" evidence="2">
    <location>
        <begin position="5"/>
        <end position="251"/>
    </location>
</feature>
<dbReference type="InterPro" id="IPR017599">
    <property type="entry name" value="DNA_S_DndD"/>
</dbReference>
<dbReference type="PANTHER" id="PTHR32114:SF2">
    <property type="entry name" value="ABC TRANSPORTER ABCH.3"/>
    <property type="match status" value="1"/>
</dbReference>
<evidence type="ECO:0000313" key="3">
    <source>
        <dbReference type="EMBL" id="OUL56894.1"/>
    </source>
</evidence>
<evidence type="ECO:0000259" key="2">
    <source>
        <dbReference type="Pfam" id="PF13476"/>
    </source>
</evidence>
<dbReference type="InterPro" id="IPR038729">
    <property type="entry name" value="Rad50/SbcC_AAA"/>
</dbReference>
<dbReference type="Pfam" id="PF13476">
    <property type="entry name" value="AAA_23"/>
    <property type="match status" value="1"/>
</dbReference>
<reference evidence="3 4" key="1">
    <citation type="submission" date="2017-02" db="EMBL/GenBank/DDBJ databases">
        <title>Pseudoalteromonas ulvae TC14 Genome.</title>
        <authorList>
            <person name="Molmeret M."/>
        </authorList>
    </citation>
    <scope>NUCLEOTIDE SEQUENCE [LARGE SCALE GENOMIC DNA]</scope>
    <source>
        <strain evidence="3">TC14</strain>
    </source>
</reference>
<dbReference type="OrthoDB" id="9795626at2"/>
<gene>
    <name evidence="3" type="ORF">B1199_16135</name>
</gene>
<proteinExistence type="predicted"/>
<evidence type="ECO:0000313" key="4">
    <source>
        <dbReference type="Proteomes" id="UP000194841"/>
    </source>
</evidence>
<dbReference type="Gene3D" id="3.40.50.300">
    <property type="entry name" value="P-loop containing nucleotide triphosphate hydrolases"/>
    <property type="match status" value="2"/>
</dbReference>
<accession>A0A244CMR8</accession>
<feature type="coiled-coil region" evidence="1">
    <location>
        <begin position="184"/>
        <end position="252"/>
    </location>
</feature>
<feature type="coiled-coil region" evidence="1">
    <location>
        <begin position="346"/>
        <end position="404"/>
    </location>
</feature>
<dbReference type="SUPFAM" id="SSF52540">
    <property type="entry name" value="P-loop containing nucleoside triphosphate hydrolases"/>
    <property type="match status" value="1"/>
</dbReference>
<organism evidence="3 4">
    <name type="scientific">Pseudoalteromonas ulvae</name>
    <dbReference type="NCBI Taxonomy" id="107327"/>
    <lineage>
        <taxon>Bacteria</taxon>
        <taxon>Pseudomonadati</taxon>
        <taxon>Pseudomonadota</taxon>
        <taxon>Gammaproteobacteria</taxon>
        <taxon>Alteromonadales</taxon>
        <taxon>Pseudoalteromonadaceae</taxon>
        <taxon>Pseudoalteromonas</taxon>
    </lineage>
</organism>